<reference evidence="1" key="2">
    <citation type="journal article" date="2023" name="IMA Fungus">
        <title>Comparative genomic study of the Penicillium genus elucidates a diverse pangenome and 15 lateral gene transfer events.</title>
        <authorList>
            <person name="Petersen C."/>
            <person name="Sorensen T."/>
            <person name="Nielsen M.R."/>
            <person name="Sondergaard T.E."/>
            <person name="Sorensen J.L."/>
            <person name="Fitzpatrick D.A."/>
            <person name="Frisvad J.C."/>
            <person name="Nielsen K.L."/>
        </authorList>
    </citation>
    <scope>NUCLEOTIDE SEQUENCE</scope>
    <source>
        <strain evidence="1">IBT 3081</strain>
    </source>
</reference>
<sequence length="248" mass="29254">MSVEHTRDWSTLLPAEKPDGPVDQAFQLPVIECSTLYRFPCALKHPSEYETWRNEIYHTLKIHNLHRLIDSSIERPYKDSPNARNWQQMSIEVRNWIAWNMNPILVRMIVNEQPRAELADEFMAGADAIIRQSTSQNPEEVGDVIFKFIGCKRTRFDSARWFVHRLMEYYTHTLNMKLRIPPFVPLLILLSEIEDDVGTDFVNLRYDRLEEMNNIAVDVTRAYFEDVYLDVLEYLDSMDQPSRLTEVV</sequence>
<evidence type="ECO:0000313" key="2">
    <source>
        <dbReference type="Proteomes" id="UP001147752"/>
    </source>
</evidence>
<dbReference type="OrthoDB" id="4259427at2759"/>
<organism evidence="1 2">
    <name type="scientific">Penicillium concentricum</name>
    <dbReference type="NCBI Taxonomy" id="293559"/>
    <lineage>
        <taxon>Eukaryota</taxon>
        <taxon>Fungi</taxon>
        <taxon>Dikarya</taxon>
        <taxon>Ascomycota</taxon>
        <taxon>Pezizomycotina</taxon>
        <taxon>Eurotiomycetes</taxon>
        <taxon>Eurotiomycetidae</taxon>
        <taxon>Eurotiales</taxon>
        <taxon>Aspergillaceae</taxon>
        <taxon>Penicillium</taxon>
    </lineage>
</organism>
<reference evidence="1" key="1">
    <citation type="submission" date="2022-12" db="EMBL/GenBank/DDBJ databases">
        <authorList>
            <person name="Petersen C."/>
        </authorList>
    </citation>
    <scope>NUCLEOTIDE SEQUENCE</scope>
    <source>
        <strain evidence="1">IBT 3081</strain>
    </source>
</reference>
<accession>A0A9W9VIJ0</accession>
<dbReference type="AlphaFoldDB" id="A0A9W9VIJ0"/>
<dbReference type="EMBL" id="JAPZBT010000001">
    <property type="protein sequence ID" value="KAJ5383202.1"/>
    <property type="molecule type" value="Genomic_DNA"/>
</dbReference>
<keyword evidence="2" id="KW-1185">Reference proteome</keyword>
<dbReference type="Proteomes" id="UP001147752">
    <property type="component" value="Unassembled WGS sequence"/>
</dbReference>
<protein>
    <submittedName>
        <fullName evidence="1">Uncharacterized protein</fullName>
    </submittedName>
</protein>
<proteinExistence type="predicted"/>
<dbReference type="RefSeq" id="XP_056582978.1">
    <property type="nucleotide sequence ID" value="XM_056718843.1"/>
</dbReference>
<comment type="caution">
    <text evidence="1">The sequence shown here is derived from an EMBL/GenBank/DDBJ whole genome shotgun (WGS) entry which is preliminary data.</text>
</comment>
<dbReference type="GeneID" id="81458026"/>
<name>A0A9W9VIJ0_9EURO</name>
<evidence type="ECO:0000313" key="1">
    <source>
        <dbReference type="EMBL" id="KAJ5383202.1"/>
    </source>
</evidence>
<gene>
    <name evidence="1" type="ORF">N7517_001113</name>
</gene>